<dbReference type="AlphaFoldDB" id="A0A9P7S596"/>
<dbReference type="KEGG" id="more:E1B28_006423"/>
<name>A0A9P7S596_9AGAR</name>
<dbReference type="InterPro" id="IPR053710">
    <property type="entry name" value="Arylamine_NAT_domain_sf"/>
</dbReference>
<dbReference type="RefSeq" id="XP_043012179.1">
    <property type="nucleotide sequence ID" value="XM_043151086.1"/>
</dbReference>
<evidence type="ECO:0000313" key="3">
    <source>
        <dbReference type="Proteomes" id="UP001049176"/>
    </source>
</evidence>
<evidence type="ECO:0000256" key="1">
    <source>
        <dbReference type="ARBA" id="ARBA00006547"/>
    </source>
</evidence>
<dbReference type="OrthoDB" id="10260017at2759"/>
<dbReference type="GO" id="GO:0016407">
    <property type="term" value="F:acetyltransferase activity"/>
    <property type="evidence" value="ECO:0007669"/>
    <property type="project" value="InterPro"/>
</dbReference>
<dbReference type="Proteomes" id="UP001049176">
    <property type="component" value="Chromosome 3"/>
</dbReference>
<comment type="caution">
    <text evidence="2">The sequence shown here is derived from an EMBL/GenBank/DDBJ whole genome shotgun (WGS) entry which is preliminary data.</text>
</comment>
<dbReference type="EMBL" id="CM032183">
    <property type="protein sequence ID" value="KAG7095709.1"/>
    <property type="molecule type" value="Genomic_DNA"/>
</dbReference>
<evidence type="ECO:0000313" key="2">
    <source>
        <dbReference type="EMBL" id="KAG7095709.1"/>
    </source>
</evidence>
<sequence>MKGLLHDRLWIKKVPSVYSAEQVSKWLSKIQYPQAKAIDPSKFEPNLDNLRVLVRHHIAAFPFENTPMHYTPERTMDIGFDYLYQRLVVNNGGSYCFGMNRIFLQMIRGLGYRAYSGSGRINTGPPDSPPNFLPFTHMLLFIQPIDGSNATYFVDASGGGSSLTQPILLVDGESVMGSTPSEKHVLIRTARSESSLASSLSGDSELKVEWRLLVNHLKDSGATSTRIMYSFVEVEFFEADYEAANILVYNKKEDIFWNNVVCAKCFFLDDKQMEEIERQPSLFTANDGANVWERPYLGRLALEGRTIKRHVGIKTEVLKTMESELDRLEGLKEWFNIDIDPTAVKHIKGRVPAYG</sequence>
<dbReference type="PANTHER" id="PTHR11786:SF0">
    <property type="entry name" value="ARYLAMINE N-ACETYLTRANSFERASE 4-RELATED"/>
    <property type="match status" value="1"/>
</dbReference>
<organism evidence="2 3">
    <name type="scientific">Marasmius oreades</name>
    <name type="common">fairy-ring Marasmius</name>
    <dbReference type="NCBI Taxonomy" id="181124"/>
    <lineage>
        <taxon>Eukaryota</taxon>
        <taxon>Fungi</taxon>
        <taxon>Dikarya</taxon>
        <taxon>Basidiomycota</taxon>
        <taxon>Agaricomycotina</taxon>
        <taxon>Agaricomycetes</taxon>
        <taxon>Agaricomycetidae</taxon>
        <taxon>Agaricales</taxon>
        <taxon>Marasmiineae</taxon>
        <taxon>Marasmiaceae</taxon>
        <taxon>Marasmius</taxon>
    </lineage>
</organism>
<reference evidence="2" key="1">
    <citation type="journal article" date="2021" name="Genome Biol. Evol.">
        <title>The assembled and annotated genome of the fairy-ring fungus Marasmius oreades.</title>
        <authorList>
            <person name="Hiltunen M."/>
            <person name="Ament-Velasquez S.L."/>
            <person name="Johannesson H."/>
        </authorList>
    </citation>
    <scope>NUCLEOTIDE SEQUENCE</scope>
    <source>
        <strain evidence="2">03SP1</strain>
    </source>
</reference>
<dbReference type="InterPro" id="IPR038765">
    <property type="entry name" value="Papain-like_cys_pep_sf"/>
</dbReference>
<dbReference type="SUPFAM" id="SSF54001">
    <property type="entry name" value="Cysteine proteinases"/>
    <property type="match status" value="1"/>
</dbReference>
<dbReference type="InterPro" id="IPR001447">
    <property type="entry name" value="Arylamine_N-AcTrfase"/>
</dbReference>
<keyword evidence="3" id="KW-1185">Reference proteome</keyword>
<evidence type="ECO:0008006" key="4">
    <source>
        <dbReference type="Google" id="ProtNLM"/>
    </source>
</evidence>
<proteinExistence type="inferred from homology"/>
<dbReference type="PANTHER" id="PTHR11786">
    <property type="entry name" value="N-HYDROXYARYLAMINE O-ACETYLTRANSFERASE"/>
    <property type="match status" value="1"/>
</dbReference>
<dbReference type="Pfam" id="PF00797">
    <property type="entry name" value="Acetyltransf_2"/>
    <property type="match status" value="1"/>
</dbReference>
<dbReference type="GeneID" id="66075499"/>
<comment type="similarity">
    <text evidence="1">Belongs to the arylamine N-acetyltransferase family.</text>
</comment>
<gene>
    <name evidence="2" type="ORF">E1B28_006423</name>
</gene>
<dbReference type="Gene3D" id="3.30.2140.20">
    <property type="match status" value="1"/>
</dbReference>
<protein>
    <recommendedName>
        <fullName evidence="4">Arylamine N-acetyltransferase</fullName>
    </recommendedName>
</protein>
<accession>A0A9P7S596</accession>